<protein>
    <recommendedName>
        <fullName evidence="2">Phage tail tape measure protein domain-containing protein</fullName>
    </recommendedName>
</protein>
<reference evidence="1" key="1">
    <citation type="submission" date="2018-05" db="EMBL/GenBank/DDBJ databases">
        <authorList>
            <person name="Lanie J.A."/>
            <person name="Ng W.-L."/>
            <person name="Kazmierczak K.M."/>
            <person name="Andrzejewski T.M."/>
            <person name="Davidsen T.M."/>
            <person name="Wayne K.J."/>
            <person name="Tettelin H."/>
            <person name="Glass J.I."/>
            <person name="Rusch D."/>
            <person name="Podicherti R."/>
            <person name="Tsui H.-C.T."/>
            <person name="Winkler M.E."/>
        </authorList>
    </citation>
    <scope>NUCLEOTIDE SEQUENCE</scope>
</reference>
<organism evidence="1">
    <name type="scientific">marine metagenome</name>
    <dbReference type="NCBI Taxonomy" id="408172"/>
    <lineage>
        <taxon>unclassified sequences</taxon>
        <taxon>metagenomes</taxon>
        <taxon>ecological metagenomes</taxon>
    </lineage>
</organism>
<evidence type="ECO:0008006" key="2">
    <source>
        <dbReference type="Google" id="ProtNLM"/>
    </source>
</evidence>
<accession>A0A382VH45</accession>
<feature type="non-terminal residue" evidence="1">
    <location>
        <position position="1"/>
    </location>
</feature>
<evidence type="ECO:0000313" key="1">
    <source>
        <dbReference type="EMBL" id="SVD45345.1"/>
    </source>
</evidence>
<dbReference type="EMBL" id="UINC01151627">
    <property type="protein sequence ID" value="SVD45345.1"/>
    <property type="molecule type" value="Genomic_DNA"/>
</dbReference>
<gene>
    <name evidence="1" type="ORF">METZ01_LOCUS398199</name>
</gene>
<proteinExistence type="predicted"/>
<sequence length="210" mass="23318">MADNESVIRIRADASQAVSELTKLRNAITLSYNSLDKAAESFKELKDRQRALKDITKITTKFISKLGKELKRTGANSQKAKKEFKQLNMAMKTTSQAFASAGMRARAFGRDLKGVGLAIRNSGKNLQFMGRSIMIGMLPFANAIRKASNFARALEMAEIRFIKITGIMREDTAFKDLAKDLEDVSHQFAVSRDMITDIATDFALVGMPLD</sequence>
<name>A0A382VH45_9ZZZZ</name>
<dbReference type="AlphaFoldDB" id="A0A382VH45"/>
<feature type="non-terminal residue" evidence="1">
    <location>
        <position position="210"/>
    </location>
</feature>